<dbReference type="EMBL" id="CP003065">
    <property type="protein sequence ID" value="AEV67478.1"/>
    <property type="molecule type" value="Genomic_DNA"/>
</dbReference>
<evidence type="ECO:0008006" key="3">
    <source>
        <dbReference type="Google" id="ProtNLM"/>
    </source>
</evidence>
<accession>G8LVC4</accession>
<organism evidence="1 2">
    <name type="scientific">Acetivibrio clariflavus (strain DSM 19732 / NBRC 101661 / EBR45)</name>
    <name type="common">Clostridium clariflavum</name>
    <dbReference type="NCBI Taxonomy" id="720554"/>
    <lineage>
        <taxon>Bacteria</taxon>
        <taxon>Bacillati</taxon>
        <taxon>Bacillota</taxon>
        <taxon>Clostridia</taxon>
        <taxon>Eubacteriales</taxon>
        <taxon>Oscillospiraceae</taxon>
        <taxon>Acetivibrio</taxon>
    </lineage>
</organism>
<dbReference type="InterPro" id="IPR032349">
    <property type="entry name" value="DUF4865"/>
</dbReference>
<dbReference type="STRING" id="720554.Clocl_0778"/>
<proteinExistence type="predicted"/>
<evidence type="ECO:0000313" key="1">
    <source>
        <dbReference type="EMBL" id="AEV67478.1"/>
    </source>
</evidence>
<dbReference type="AlphaFoldDB" id="G8LVC4"/>
<reference evidence="2" key="1">
    <citation type="submission" date="2011-12" db="EMBL/GenBank/DDBJ databases">
        <title>Complete sequence of Clostridium clariflavum DSM 19732.</title>
        <authorList>
            <consortium name="US DOE Joint Genome Institute"/>
            <person name="Lucas S."/>
            <person name="Han J."/>
            <person name="Lapidus A."/>
            <person name="Cheng J.-F."/>
            <person name="Goodwin L."/>
            <person name="Pitluck S."/>
            <person name="Peters L."/>
            <person name="Teshima H."/>
            <person name="Detter J.C."/>
            <person name="Han C."/>
            <person name="Tapia R."/>
            <person name="Land M."/>
            <person name="Hauser L."/>
            <person name="Kyrpides N."/>
            <person name="Ivanova N."/>
            <person name="Pagani I."/>
            <person name="Kitzmiller T."/>
            <person name="Lynd L."/>
            <person name="Izquierdo J."/>
            <person name="Woyke T."/>
        </authorList>
    </citation>
    <scope>NUCLEOTIDE SEQUENCE [LARGE SCALE GENOMIC DNA]</scope>
    <source>
        <strain evidence="2">DSM 19732 / NBRC 101661 / EBR45</strain>
    </source>
</reference>
<reference evidence="1 2" key="2">
    <citation type="journal article" date="2012" name="Stand. Genomic Sci.">
        <title>Complete Genome Sequence of Clostridium clariflavum DSM 19732.</title>
        <authorList>
            <person name="Izquierdo J.A."/>
            <person name="Goodwin L."/>
            <person name="Davenport K.W."/>
            <person name="Teshima H."/>
            <person name="Bruce D."/>
            <person name="Detter C."/>
            <person name="Tapia R."/>
            <person name="Han S."/>
            <person name="Land M."/>
            <person name="Hauser L."/>
            <person name="Jeffries C.D."/>
            <person name="Han J."/>
            <person name="Pitluck S."/>
            <person name="Nolan M."/>
            <person name="Chen A."/>
            <person name="Huntemann M."/>
            <person name="Mavromatis K."/>
            <person name="Mikhailova N."/>
            <person name="Liolios K."/>
            <person name="Woyke T."/>
            <person name="Lynd L.R."/>
        </authorList>
    </citation>
    <scope>NUCLEOTIDE SEQUENCE [LARGE SCALE GENOMIC DNA]</scope>
    <source>
        <strain evidence="2">DSM 19732 / NBRC 101661 / EBR45</strain>
    </source>
</reference>
<keyword evidence="2" id="KW-1185">Reference proteome</keyword>
<dbReference type="OrthoDB" id="2065010at2"/>
<dbReference type="RefSeq" id="WP_014254106.1">
    <property type="nucleotide sequence ID" value="NC_016627.1"/>
</dbReference>
<name>G8LVC4_ACECE</name>
<dbReference type="HOGENOM" id="CLU_087283_0_0_9"/>
<sequence length="179" mass="20904">MIGMQYRINLPSDYDMQIIRDRVKNNGNKTDGFKGLLFKCYLIQEKNVDSFENIYSPLYIWNDSNGMNQFLFGGFYDNIIKSFGWQKINIGVPLLIDLKDDFKDAKFVIELSNEINPQMSLAAFPESILKSQKEDTGCVGRVCIYNPDKWKYSQFYFYLDRPEGLSKNNVYQILHISRG</sequence>
<evidence type="ECO:0000313" key="2">
    <source>
        <dbReference type="Proteomes" id="UP000005435"/>
    </source>
</evidence>
<dbReference type="eggNOG" id="COG2329">
    <property type="taxonomic scope" value="Bacteria"/>
</dbReference>
<protein>
    <recommendedName>
        <fullName evidence="3">DUF4865 domain-containing protein</fullName>
    </recommendedName>
</protein>
<dbReference type="KEGG" id="ccl:Clocl_0778"/>
<dbReference type="Pfam" id="PF16157">
    <property type="entry name" value="DUF4865"/>
    <property type="match status" value="1"/>
</dbReference>
<dbReference type="Proteomes" id="UP000005435">
    <property type="component" value="Chromosome"/>
</dbReference>
<gene>
    <name evidence="1" type="ordered locus">Clocl_0778</name>
</gene>